<dbReference type="InterPro" id="IPR051531">
    <property type="entry name" value="N-acetyltransferase"/>
</dbReference>
<dbReference type="Pfam" id="PF13302">
    <property type="entry name" value="Acetyltransf_3"/>
    <property type="match status" value="1"/>
</dbReference>
<keyword evidence="2" id="KW-0808">Transferase</keyword>
<protein>
    <submittedName>
        <fullName evidence="2">RimJ/RimL family protein N-acetyltransferase</fullName>
    </submittedName>
</protein>
<evidence type="ECO:0000259" key="1">
    <source>
        <dbReference type="PROSITE" id="PS51186"/>
    </source>
</evidence>
<evidence type="ECO:0000313" key="2">
    <source>
        <dbReference type="EMBL" id="PJI91781.1"/>
    </source>
</evidence>
<keyword evidence="3" id="KW-1185">Reference proteome</keyword>
<reference evidence="2 3" key="1">
    <citation type="submission" date="2017-11" db="EMBL/GenBank/DDBJ databases">
        <title>Genomic Encyclopedia of Archaeal and Bacterial Type Strains, Phase II (KMG-II): From Individual Species to Whole Genera.</title>
        <authorList>
            <person name="Goeker M."/>
        </authorList>
    </citation>
    <scope>NUCLEOTIDE SEQUENCE [LARGE SCALE GENOMIC DNA]</scope>
    <source>
        <strain evidence="2 3">DSM 29128</strain>
    </source>
</reference>
<dbReference type="Proteomes" id="UP000228531">
    <property type="component" value="Unassembled WGS sequence"/>
</dbReference>
<evidence type="ECO:0000313" key="3">
    <source>
        <dbReference type="Proteomes" id="UP000228531"/>
    </source>
</evidence>
<dbReference type="PROSITE" id="PS51186">
    <property type="entry name" value="GNAT"/>
    <property type="match status" value="1"/>
</dbReference>
<accession>A0A2M8WLH4</accession>
<dbReference type="PANTHER" id="PTHR43792">
    <property type="entry name" value="GNAT FAMILY, PUTATIVE (AFU_ORTHOLOGUE AFUA_3G00765)-RELATED-RELATED"/>
    <property type="match status" value="1"/>
</dbReference>
<feature type="domain" description="N-acetyltransferase" evidence="1">
    <location>
        <begin position="5"/>
        <end position="146"/>
    </location>
</feature>
<gene>
    <name evidence="2" type="ORF">BC777_0621</name>
</gene>
<name>A0A2M8WLH4_9RHOB</name>
<dbReference type="Gene3D" id="3.40.630.30">
    <property type="match status" value="1"/>
</dbReference>
<dbReference type="InterPro" id="IPR000182">
    <property type="entry name" value="GNAT_dom"/>
</dbReference>
<organism evidence="2 3">
    <name type="scientific">Yoonia maricola</name>
    <dbReference type="NCBI Taxonomy" id="420999"/>
    <lineage>
        <taxon>Bacteria</taxon>
        <taxon>Pseudomonadati</taxon>
        <taxon>Pseudomonadota</taxon>
        <taxon>Alphaproteobacteria</taxon>
        <taxon>Rhodobacterales</taxon>
        <taxon>Paracoccaceae</taxon>
        <taxon>Yoonia</taxon>
    </lineage>
</organism>
<dbReference type="InterPro" id="IPR016181">
    <property type="entry name" value="Acyl_CoA_acyltransferase"/>
</dbReference>
<dbReference type="RefSeq" id="WP_100366672.1">
    <property type="nucleotide sequence ID" value="NZ_PGTY01000001.1"/>
</dbReference>
<dbReference type="EMBL" id="PGTY01000001">
    <property type="protein sequence ID" value="PJI91781.1"/>
    <property type="molecule type" value="Genomic_DNA"/>
</dbReference>
<dbReference type="GO" id="GO:0016747">
    <property type="term" value="F:acyltransferase activity, transferring groups other than amino-acyl groups"/>
    <property type="evidence" value="ECO:0007669"/>
    <property type="project" value="InterPro"/>
</dbReference>
<sequence length="167" mass="18661">MMVSLAYRPLNPNDFDAVHAIASDWSVVRQLGNWPWPPNEAFTMGRIAPYDGEGFVWAVFLAEKLIGTIGLSPKGLGYMYASGWSGRGIATKAAMDVIAFGFKTYDWTEVRASTWIDNPASAAVLRKCGFTHWQTHYEASLARGIPTLIQQHRLSRATWDRLRTAPQ</sequence>
<dbReference type="PANTHER" id="PTHR43792:SF16">
    <property type="entry name" value="N-ACETYLTRANSFERASE DOMAIN-CONTAINING PROTEIN"/>
    <property type="match status" value="1"/>
</dbReference>
<dbReference type="SUPFAM" id="SSF55729">
    <property type="entry name" value="Acyl-CoA N-acyltransferases (Nat)"/>
    <property type="match status" value="1"/>
</dbReference>
<dbReference type="OrthoDB" id="6293260at2"/>
<dbReference type="AlphaFoldDB" id="A0A2M8WLH4"/>
<proteinExistence type="predicted"/>
<comment type="caution">
    <text evidence="2">The sequence shown here is derived from an EMBL/GenBank/DDBJ whole genome shotgun (WGS) entry which is preliminary data.</text>
</comment>